<evidence type="ECO:0000256" key="2">
    <source>
        <dbReference type="ARBA" id="ARBA00022448"/>
    </source>
</evidence>
<dbReference type="Pfam" id="PF00873">
    <property type="entry name" value="ACR_tran"/>
    <property type="match status" value="1"/>
</dbReference>
<dbReference type="Gene3D" id="1.20.1640.10">
    <property type="entry name" value="Multidrug efflux transporter AcrB transmembrane domain"/>
    <property type="match status" value="2"/>
</dbReference>
<organism evidence="9 10">
    <name type="scientific">Pseudomonas syringae pv. actinidiae</name>
    <dbReference type="NCBI Taxonomy" id="103796"/>
    <lineage>
        <taxon>Bacteria</taxon>
        <taxon>Pseudomonadati</taxon>
        <taxon>Pseudomonadota</taxon>
        <taxon>Gammaproteobacteria</taxon>
        <taxon>Pseudomonadales</taxon>
        <taxon>Pseudomonadaceae</taxon>
        <taxon>Pseudomonas</taxon>
        <taxon>Pseudomonas syringae</taxon>
    </lineage>
</organism>
<comment type="subcellular location">
    <subcellularLocation>
        <location evidence="1">Cell inner membrane</location>
        <topology evidence="1">Multi-pass membrane protein</topology>
    </subcellularLocation>
</comment>
<dbReference type="SUPFAM" id="SSF82693">
    <property type="entry name" value="Multidrug efflux transporter AcrB pore domain, PN1, PN2, PC1 and PC2 subdomains"/>
    <property type="match status" value="3"/>
</dbReference>
<dbReference type="SUPFAM" id="SSF82714">
    <property type="entry name" value="Multidrug efflux transporter AcrB TolC docking domain, DN and DC subdomains"/>
    <property type="match status" value="2"/>
</dbReference>
<feature type="transmembrane region" description="Helical" evidence="8">
    <location>
        <begin position="340"/>
        <end position="357"/>
    </location>
</feature>
<dbReference type="GO" id="GO:0042910">
    <property type="term" value="F:xenobiotic transmembrane transporter activity"/>
    <property type="evidence" value="ECO:0007669"/>
    <property type="project" value="TreeGrafter"/>
</dbReference>
<dbReference type="SUPFAM" id="SSF82866">
    <property type="entry name" value="Multidrug efflux transporter AcrB transmembrane domain"/>
    <property type="match status" value="2"/>
</dbReference>
<feature type="transmembrane region" description="Helical" evidence="8">
    <location>
        <begin position="469"/>
        <end position="491"/>
    </location>
</feature>
<feature type="transmembrane region" description="Helical" evidence="8">
    <location>
        <begin position="435"/>
        <end position="457"/>
    </location>
</feature>
<dbReference type="Gene3D" id="3.30.70.1440">
    <property type="entry name" value="Multidrug efflux transporter AcrB pore domain"/>
    <property type="match status" value="1"/>
</dbReference>
<dbReference type="AlphaFoldDB" id="A0AAN4Q741"/>
<evidence type="ECO:0000256" key="7">
    <source>
        <dbReference type="ARBA" id="ARBA00023136"/>
    </source>
</evidence>
<sequence length="1039" mass="112867">MNLSAPFIRRPVATVLLSLAIMLLGAVSFRLLPVAPLPNMDFPVIVVSASLAGASPEVMASTVATPLERSLGSIAGVNTMTSNSSQGTTRIILQFDLNRDINGAAREVQAAINASRNLLPSGMRSMPTYKKVNPSQAPIMVLSMTSTVLEKGQLYDLASTILSQSLSQSLSQVSGVGEVQIGGSSLPAVRIELEPQMLSQYGVSLDDVRTAITNANVRRPKGFVEDDQHNWQVQANDQLEGAEDYAPLIIRYQDGATLRLKDVAKVSDAVEDRYNSGFYNNDRAVLLVVNRQAGANIIETVAQIKAQLPALRAVLPASVSLNIAMDRSPVIKATLHEAEMTLLIAVVLVVMVVFLFLGSFRASLIPTLAVPVSLVGTFAIMHLFGFSLNNLSLMALILATGLVVDDAIVVLENISRHIHNGLDPMKAAFLGAKEVGFTLLSMNVSLVAVFISILFMGGLVESLFREFSITLSVSIVVSLIVSLTLTPMLCARWLKPHDAEKDNAFQRWSERVNDRMVAAYDRSLGWVLRHRRLTVLSLLVTVIVNVALYVVVPKTFLPQQDTGQLMGFVRGDDGLSFSVMQPKMEIFRRTVLADPAVESVAGFIGGSGGTNNAFMIVRLKPIAERKLSAEKVVERLRKNMPHVPGGRLFLAPDQDLQLGGGREQTSSQYQYIVQSADLASLRLWYPKIVAALKSIPELTAIDAREGRGAQQVTLVVDRDTAKRLGIDMNMVTAVLNNAYSQRQVSTIYDSLNQYKVVMEVNPKYAQDPVTLEQVQVITADGQRVPLSSIAHYERSLANDRVSHDGQFAAENISFDLAEGASLDKATVAIERAIAAIGLPSDIISKMAGTANAFASTQKGQPWMILGSLLAVYLVLGILYESYIHPLTILSTLPSAGVGALLTIYVLGSEFSLISLLGLFLLIGVVKKNAIMMIDLALHLEREQGMTPEESIRSACLQRLRPILMTTMAAILGALPLLLSTAEGAEMRKPLGLTIIGGLIFSQVLTLYTTPVVYLYLDRLRHRFNNWRGVRTDAALETSL</sequence>
<evidence type="ECO:0000256" key="8">
    <source>
        <dbReference type="SAM" id="Phobius"/>
    </source>
</evidence>
<dbReference type="InterPro" id="IPR027463">
    <property type="entry name" value="AcrB_DN_DC_subdom"/>
</dbReference>
<protein>
    <submittedName>
        <fullName evidence="9">Multidrug efflux pump subunit AcrB</fullName>
    </submittedName>
</protein>
<dbReference type="Gene3D" id="3.30.70.1320">
    <property type="entry name" value="Multidrug efflux transporter AcrB pore domain like"/>
    <property type="match status" value="1"/>
</dbReference>
<dbReference type="PANTHER" id="PTHR32063">
    <property type="match status" value="1"/>
</dbReference>
<feature type="transmembrane region" description="Helical" evidence="8">
    <location>
        <begin position="533"/>
        <end position="552"/>
    </location>
</feature>
<feature type="transmembrane region" description="Helical" evidence="8">
    <location>
        <begin position="862"/>
        <end position="879"/>
    </location>
</feature>
<name>A0AAN4Q741_PSESF</name>
<dbReference type="Gene3D" id="3.30.2090.10">
    <property type="entry name" value="Multidrug efflux transporter AcrB TolC docking domain, DN and DC subdomains"/>
    <property type="match status" value="2"/>
</dbReference>
<keyword evidence="5 8" id="KW-0812">Transmembrane</keyword>
<evidence type="ECO:0000256" key="4">
    <source>
        <dbReference type="ARBA" id="ARBA00022519"/>
    </source>
</evidence>
<dbReference type="PRINTS" id="PR00702">
    <property type="entry name" value="ACRIFLAVINRP"/>
</dbReference>
<dbReference type="RefSeq" id="WP_017682796.1">
    <property type="nucleotide sequence ID" value="NZ_BGKA01000142.1"/>
</dbReference>
<accession>A0AAN4Q741</accession>
<comment type="caution">
    <text evidence="9">The sequence shown here is derived from an EMBL/GenBank/DDBJ whole genome shotgun (WGS) entry which is preliminary data.</text>
</comment>
<keyword evidence="3" id="KW-1003">Cell membrane</keyword>
<evidence type="ECO:0000256" key="3">
    <source>
        <dbReference type="ARBA" id="ARBA00022475"/>
    </source>
</evidence>
<dbReference type="Gene3D" id="3.30.70.1430">
    <property type="entry name" value="Multidrug efflux transporter AcrB pore domain"/>
    <property type="match status" value="2"/>
</dbReference>
<dbReference type="Proteomes" id="UP000248291">
    <property type="component" value="Unassembled WGS sequence"/>
</dbReference>
<dbReference type="FunFam" id="3.30.70.1430:FF:000001">
    <property type="entry name" value="Efflux pump membrane transporter"/>
    <property type="match status" value="1"/>
</dbReference>
<evidence type="ECO:0000313" key="10">
    <source>
        <dbReference type="Proteomes" id="UP000248291"/>
    </source>
</evidence>
<evidence type="ECO:0000256" key="6">
    <source>
        <dbReference type="ARBA" id="ARBA00022989"/>
    </source>
</evidence>
<feature type="transmembrane region" description="Helical" evidence="8">
    <location>
        <begin position="958"/>
        <end position="978"/>
    </location>
</feature>
<evidence type="ECO:0000313" key="9">
    <source>
        <dbReference type="EMBL" id="GBH18070.1"/>
    </source>
</evidence>
<evidence type="ECO:0000256" key="5">
    <source>
        <dbReference type="ARBA" id="ARBA00022692"/>
    </source>
</evidence>
<keyword evidence="6 8" id="KW-1133">Transmembrane helix</keyword>
<dbReference type="InterPro" id="IPR001036">
    <property type="entry name" value="Acrflvin-R"/>
</dbReference>
<dbReference type="FunFam" id="1.20.1640.10:FF:000001">
    <property type="entry name" value="Efflux pump membrane transporter"/>
    <property type="match status" value="1"/>
</dbReference>
<gene>
    <name evidence="9" type="ORF">KPSA3_04049</name>
</gene>
<keyword evidence="7 8" id="KW-0472">Membrane</keyword>
<proteinExistence type="predicted"/>
<keyword evidence="2" id="KW-0813">Transport</keyword>
<dbReference type="PANTHER" id="PTHR32063:SF34">
    <property type="entry name" value="MULTIDRUG RESISTANCE PROTEIN MDTC"/>
    <property type="match status" value="1"/>
</dbReference>
<evidence type="ECO:0000256" key="1">
    <source>
        <dbReference type="ARBA" id="ARBA00004429"/>
    </source>
</evidence>
<feature type="transmembrane region" description="Helical" evidence="8">
    <location>
        <begin position="912"/>
        <end position="937"/>
    </location>
</feature>
<feature type="transmembrane region" description="Helical" evidence="8">
    <location>
        <begin position="990"/>
        <end position="1016"/>
    </location>
</feature>
<dbReference type="GO" id="GO:0005886">
    <property type="term" value="C:plasma membrane"/>
    <property type="evidence" value="ECO:0007669"/>
    <property type="project" value="UniProtKB-SubCell"/>
</dbReference>
<dbReference type="EMBL" id="BGKA01000142">
    <property type="protein sequence ID" value="GBH18070.1"/>
    <property type="molecule type" value="Genomic_DNA"/>
</dbReference>
<keyword evidence="4" id="KW-0997">Cell inner membrane</keyword>
<feature type="transmembrane region" description="Helical" evidence="8">
    <location>
        <begin position="364"/>
        <end position="385"/>
    </location>
</feature>
<reference evidence="9 10" key="1">
    <citation type="submission" date="2018-04" db="EMBL/GenBank/DDBJ databases">
        <title>Draft genome sequence of Pseudomonas syringae pv. actinidiae biovar 3 strains isolated from kiwifruit in Kagawa prefecture.</title>
        <authorList>
            <person name="Tabuchi M."/>
            <person name="Saito M."/>
            <person name="Fujiwara S."/>
            <person name="Sasa N."/>
            <person name="Akimitsu K."/>
            <person name="Gomi K."/>
            <person name="Konishi-Sugita S."/>
            <person name="Hamano K."/>
            <person name="Kataoka I."/>
        </authorList>
    </citation>
    <scope>NUCLEOTIDE SEQUENCE [LARGE SCALE GENOMIC DNA]</scope>
    <source>
        <strain evidence="9 10">MAFF212211</strain>
    </source>
</reference>